<organism evidence="1 2">
    <name type="scientific">Actinomadura fibrosa</name>
    <dbReference type="NCBI Taxonomy" id="111802"/>
    <lineage>
        <taxon>Bacteria</taxon>
        <taxon>Bacillati</taxon>
        <taxon>Actinomycetota</taxon>
        <taxon>Actinomycetes</taxon>
        <taxon>Streptosporangiales</taxon>
        <taxon>Thermomonosporaceae</taxon>
        <taxon>Actinomadura</taxon>
    </lineage>
</organism>
<dbReference type="EMBL" id="JBHTGP010000038">
    <property type="protein sequence ID" value="MFD0692269.1"/>
    <property type="molecule type" value="Genomic_DNA"/>
</dbReference>
<gene>
    <name evidence="1" type="ORF">ACFQZM_47820</name>
</gene>
<reference evidence="2" key="1">
    <citation type="journal article" date="2019" name="Int. J. Syst. Evol. Microbiol.">
        <title>The Global Catalogue of Microorganisms (GCM) 10K type strain sequencing project: providing services to taxonomists for standard genome sequencing and annotation.</title>
        <authorList>
            <consortium name="The Broad Institute Genomics Platform"/>
            <consortium name="The Broad Institute Genome Sequencing Center for Infectious Disease"/>
            <person name="Wu L."/>
            <person name="Ma J."/>
        </authorList>
    </citation>
    <scope>NUCLEOTIDE SEQUENCE [LARGE SCALE GENOMIC DNA]</scope>
    <source>
        <strain evidence="2">JCM 9371</strain>
    </source>
</reference>
<proteinExistence type="predicted"/>
<accession>A0ABW2Y3L1</accession>
<dbReference type="RefSeq" id="WP_242618969.1">
    <property type="nucleotide sequence ID" value="NZ_CAACUY010000010.1"/>
</dbReference>
<evidence type="ECO:0000313" key="1">
    <source>
        <dbReference type="EMBL" id="MFD0692269.1"/>
    </source>
</evidence>
<sequence>MEDGLVADSDFVVPGGHGAVAFEPVDAALDGMALPVVQGAECRRPPAMPASLGAVSGLVGFDGDRALDAAPAQVGAAG</sequence>
<comment type="caution">
    <text evidence="1">The sequence shown here is derived from an EMBL/GenBank/DDBJ whole genome shotgun (WGS) entry which is preliminary data.</text>
</comment>
<protein>
    <submittedName>
        <fullName evidence="1">Uncharacterized protein</fullName>
    </submittedName>
</protein>
<name>A0ABW2Y3L1_9ACTN</name>
<keyword evidence="2" id="KW-1185">Reference proteome</keyword>
<evidence type="ECO:0000313" key="2">
    <source>
        <dbReference type="Proteomes" id="UP001597063"/>
    </source>
</evidence>
<dbReference type="Proteomes" id="UP001597063">
    <property type="component" value="Unassembled WGS sequence"/>
</dbReference>